<evidence type="ECO:0000313" key="2">
    <source>
        <dbReference type="Proteomes" id="UP000886520"/>
    </source>
</evidence>
<organism evidence="1 2">
    <name type="scientific">Adiantum capillus-veneris</name>
    <name type="common">Maidenhair fern</name>
    <dbReference type="NCBI Taxonomy" id="13818"/>
    <lineage>
        <taxon>Eukaryota</taxon>
        <taxon>Viridiplantae</taxon>
        <taxon>Streptophyta</taxon>
        <taxon>Embryophyta</taxon>
        <taxon>Tracheophyta</taxon>
        <taxon>Polypodiopsida</taxon>
        <taxon>Polypodiidae</taxon>
        <taxon>Polypodiales</taxon>
        <taxon>Pteridineae</taxon>
        <taxon>Pteridaceae</taxon>
        <taxon>Vittarioideae</taxon>
        <taxon>Adiantum</taxon>
    </lineage>
</organism>
<sequence>MHAKHRRWNRCVNKAHVQPWDYHTLLPLLEKAVSDSELKDEIAAYDDFTYEGHHDVLSSTLCAGDIFDANPNASTNVEDVDFYLVKCVVAKEKVEKGYLDEWGNAIHRGSYVVQGLYYEQLDVYTFKIDHK</sequence>
<protein>
    <submittedName>
        <fullName evidence="1">Uncharacterized protein</fullName>
    </submittedName>
</protein>
<dbReference type="Proteomes" id="UP000886520">
    <property type="component" value="Chromosome 13"/>
</dbReference>
<reference evidence="1" key="1">
    <citation type="submission" date="2021-01" db="EMBL/GenBank/DDBJ databases">
        <title>Adiantum capillus-veneris genome.</title>
        <authorList>
            <person name="Fang Y."/>
            <person name="Liao Q."/>
        </authorList>
    </citation>
    <scope>NUCLEOTIDE SEQUENCE</scope>
    <source>
        <strain evidence="1">H3</strain>
        <tissue evidence="1">Leaf</tissue>
    </source>
</reference>
<comment type="caution">
    <text evidence="1">The sequence shown here is derived from an EMBL/GenBank/DDBJ whole genome shotgun (WGS) entry which is preliminary data.</text>
</comment>
<keyword evidence="2" id="KW-1185">Reference proteome</keyword>
<gene>
    <name evidence="1" type="ORF">GOP47_0013421</name>
</gene>
<name>A0A9D4ZFA3_ADICA</name>
<proteinExistence type="predicted"/>
<evidence type="ECO:0000313" key="1">
    <source>
        <dbReference type="EMBL" id="KAI5071170.1"/>
    </source>
</evidence>
<dbReference type="AlphaFoldDB" id="A0A9D4ZFA3"/>
<accession>A0A9D4ZFA3</accession>
<dbReference type="EMBL" id="JABFUD020000013">
    <property type="protein sequence ID" value="KAI5071170.1"/>
    <property type="molecule type" value="Genomic_DNA"/>
</dbReference>